<dbReference type="AlphaFoldDB" id="A0A261F9U7"/>
<dbReference type="GO" id="GO:0042450">
    <property type="term" value="P:L-arginine biosynthetic process via ornithine"/>
    <property type="evidence" value="ECO:0007669"/>
    <property type="project" value="InterPro"/>
</dbReference>
<dbReference type="SUPFAM" id="SSF48557">
    <property type="entry name" value="L-aspartase-like"/>
    <property type="match status" value="1"/>
</dbReference>
<feature type="region of interest" description="Disordered" evidence="2">
    <location>
        <begin position="251"/>
        <end position="283"/>
    </location>
</feature>
<dbReference type="InterPro" id="IPR024083">
    <property type="entry name" value="Fumarase/histidase_N"/>
</dbReference>
<gene>
    <name evidence="3" type="ORF">AEAE_0303</name>
</gene>
<dbReference type="RefSeq" id="WP_094689428.1">
    <property type="nucleotide sequence ID" value="NZ_JACBYZ010000001.1"/>
</dbReference>
<dbReference type="Gene3D" id="1.20.200.10">
    <property type="entry name" value="Fumarase/aspartase (Central domain)"/>
    <property type="match status" value="1"/>
</dbReference>
<feature type="region of interest" description="Disordered" evidence="2">
    <location>
        <begin position="357"/>
        <end position="387"/>
    </location>
</feature>
<evidence type="ECO:0000313" key="3">
    <source>
        <dbReference type="EMBL" id="OZG55815.1"/>
    </source>
</evidence>
<keyword evidence="1" id="KW-0456">Lyase</keyword>
<dbReference type="Gene3D" id="1.10.275.10">
    <property type="entry name" value="Fumarase/aspartase (N-terminal domain)"/>
    <property type="match status" value="1"/>
</dbReference>
<dbReference type="InterPro" id="IPR009049">
    <property type="entry name" value="Argininosuccinate_lyase"/>
</dbReference>
<dbReference type="InterPro" id="IPR008948">
    <property type="entry name" value="L-Aspartase-like"/>
</dbReference>
<dbReference type="Proteomes" id="UP000228976">
    <property type="component" value="Unassembled WGS sequence"/>
</dbReference>
<organism evidence="3 4">
    <name type="scientific">Aeriscardovia aeriphila</name>
    <dbReference type="NCBI Taxonomy" id="218139"/>
    <lineage>
        <taxon>Bacteria</taxon>
        <taxon>Bacillati</taxon>
        <taxon>Actinomycetota</taxon>
        <taxon>Actinomycetes</taxon>
        <taxon>Bifidobacteriales</taxon>
        <taxon>Bifidobacteriaceae</taxon>
        <taxon>Aeriscardovia</taxon>
    </lineage>
</organism>
<dbReference type="PANTHER" id="PTHR43814:SF1">
    <property type="entry name" value="ARGININOSUCCINATE LYASE"/>
    <property type="match status" value="1"/>
</dbReference>
<proteinExistence type="predicted"/>
<evidence type="ECO:0000313" key="4">
    <source>
        <dbReference type="Proteomes" id="UP000228976"/>
    </source>
</evidence>
<feature type="compositionally biased region" description="Polar residues" evidence="2">
    <location>
        <begin position="251"/>
        <end position="261"/>
    </location>
</feature>
<dbReference type="PANTHER" id="PTHR43814">
    <property type="entry name" value="ARGININOSUCCINATE LYASE"/>
    <property type="match status" value="1"/>
</dbReference>
<feature type="compositionally biased region" description="Low complexity" evidence="2">
    <location>
        <begin position="357"/>
        <end position="383"/>
    </location>
</feature>
<reference evidence="3 4" key="1">
    <citation type="journal article" date="2017" name="BMC Genomics">
        <title>Comparative genomic and phylogenomic analyses of the Bifidobacteriaceae family.</title>
        <authorList>
            <person name="Lugli G.A."/>
            <person name="Milani C."/>
            <person name="Turroni F."/>
            <person name="Duranti S."/>
            <person name="Mancabelli L."/>
            <person name="Mangifesta M."/>
            <person name="Ferrario C."/>
            <person name="Modesto M."/>
            <person name="Mattarelli P."/>
            <person name="Jiri K."/>
            <person name="van Sinderen D."/>
            <person name="Ventura M."/>
        </authorList>
    </citation>
    <scope>NUCLEOTIDE SEQUENCE [LARGE SCALE GENOMIC DNA]</scope>
    <source>
        <strain evidence="3 4">LMG 21773</strain>
    </source>
</reference>
<evidence type="ECO:0000256" key="2">
    <source>
        <dbReference type="SAM" id="MobiDB-lite"/>
    </source>
</evidence>
<keyword evidence="4" id="KW-1185">Reference proteome</keyword>
<dbReference type="EMBL" id="MWWU01000002">
    <property type="protein sequence ID" value="OZG55815.1"/>
    <property type="molecule type" value="Genomic_DNA"/>
</dbReference>
<protein>
    <submittedName>
        <fullName evidence="3">Uncharacterized protein</fullName>
    </submittedName>
</protein>
<feature type="region of interest" description="Disordered" evidence="2">
    <location>
        <begin position="425"/>
        <end position="446"/>
    </location>
</feature>
<dbReference type="GO" id="GO:0005829">
    <property type="term" value="C:cytosol"/>
    <property type="evidence" value="ECO:0007669"/>
    <property type="project" value="TreeGrafter"/>
</dbReference>
<accession>A0A261F9U7</accession>
<dbReference type="GO" id="GO:0004056">
    <property type="term" value="F:argininosuccinate lyase activity"/>
    <property type="evidence" value="ECO:0007669"/>
    <property type="project" value="InterPro"/>
</dbReference>
<feature type="compositionally biased region" description="Basic and acidic residues" evidence="2">
    <location>
        <begin position="433"/>
        <end position="446"/>
    </location>
</feature>
<comment type="caution">
    <text evidence="3">The sequence shown here is derived from an EMBL/GenBank/DDBJ whole genome shotgun (WGS) entry which is preliminary data.</text>
</comment>
<sequence>MNTAVSYDLSLSDAWAAGLASLEIISANEALRLHHALQRIGRDWPADSSPRYDELANLFNHLDAQLVSLMREDEDEQLALDFLATRSATARYLSVGRALLRAHAQHIVRALNDVKHSLLTQAGKALSLRIIIPVNLSPTLAAQALVGWAYQFADMAEQLVAWRAHADRCPVTVGEGAGMLFEQDPRPLARALDFSAVSSCAARELSSTAASPEEERFFVLTGQVKALCREFEQQVQLWENVGFVKRAGNSEQVRSAQTSPAQGEPAQGEPAQGEPAQGEPTLPHDDSHALIVKLTALAHMVERLEWDEPGCEKACSWKLAAPDVVAWLVVHQYVHPTLAEQVVLKFLEDRDTSSAQAESAEVAASRASEAPRTSESPSTSDAPSSKECEQMLLAAGVAPAAMTGKLPVSALKNLWSAAGSVEAHKSLGGSAAKRVDEQIKELATRP</sequence>
<evidence type="ECO:0000256" key="1">
    <source>
        <dbReference type="ARBA" id="ARBA00023239"/>
    </source>
</evidence>
<name>A0A261F9U7_9BIFI</name>